<dbReference type="InterPro" id="IPR050343">
    <property type="entry name" value="RsuA_PseudoU_synthase"/>
</dbReference>
<dbReference type="InterPro" id="IPR006145">
    <property type="entry name" value="PsdUridine_synth_RsuA/RluA"/>
</dbReference>
<evidence type="ECO:0000313" key="8">
    <source>
        <dbReference type="EMBL" id="APF40248.1"/>
    </source>
</evidence>
<evidence type="ECO:0000313" key="11">
    <source>
        <dbReference type="Proteomes" id="UP000580797"/>
    </source>
</evidence>
<reference evidence="9 11" key="2">
    <citation type="submission" date="2020-08" db="EMBL/GenBank/DDBJ databases">
        <title>Sequencing the genomes of 1000 actinobacteria strains.</title>
        <authorList>
            <person name="Klenk H.-P."/>
        </authorList>
    </citation>
    <scope>NUCLEOTIDE SEQUENCE [LARGE SCALE GENOMIC DNA]</scope>
    <source>
        <strain evidence="9 11">DSM 105783</strain>
    </source>
</reference>
<evidence type="ECO:0000256" key="1">
    <source>
        <dbReference type="ARBA" id="ARBA00000073"/>
    </source>
</evidence>
<reference evidence="8 10" key="1">
    <citation type="submission" date="2016-11" db="EMBL/GenBank/DDBJ databases">
        <title>Genome sequencing of Zhihengliuella aestuarii B18 antagonistic to Plasmodiophora brassicae.</title>
        <authorList>
            <person name="Luo Y."/>
        </authorList>
    </citation>
    <scope>NUCLEOTIDE SEQUENCE [LARGE SCALE GENOMIC DNA]</scope>
    <source>
        <strain evidence="8 10">B18</strain>
    </source>
</reference>
<feature type="compositionally biased region" description="Basic and acidic residues" evidence="6">
    <location>
        <begin position="81"/>
        <end position="93"/>
    </location>
</feature>
<dbReference type="InterPro" id="IPR018496">
    <property type="entry name" value="PsdUridine_synth_RsuA/RluB_CS"/>
</dbReference>
<sequence>MSQGARSNPSSGQGRGQRGQGAGQGFGKGGAKGAKGGSKSGAGRSSAGRPKGPVAFGKERFGRNLGPATTPNTPNAKRPVRKTEPNWDSRTDSADGVRLQKVLANAGVASRRQCEEIIAAGRVEVNGEIVVELGTKVNPETDAIHVDGMRIQLNERLSYYAFNKPKGVVSSMGDPEGRPSILDYLKPQQAERLFHVGRLDQNTEGLLLLTNDGELANRLTHPSYEVPKTYLVQCKGPMGPGIGKQLREGIELEDGFAQVDSFKLVDSSPGKVLCEVVLHSGKNRIVRRMFDAVGHPVVRLVRLQVGPIGLGNTKVGNVRLLGPQEVGHLLASVGL</sequence>
<dbReference type="EMBL" id="CP018135">
    <property type="protein sequence ID" value="APF40248.1"/>
    <property type="molecule type" value="Genomic_DNA"/>
</dbReference>
<feature type="compositionally biased region" description="Low complexity" evidence="6">
    <location>
        <begin position="41"/>
        <end position="52"/>
    </location>
</feature>
<dbReference type="Proteomes" id="UP000580797">
    <property type="component" value="Unassembled WGS sequence"/>
</dbReference>
<dbReference type="PROSITE" id="PS50889">
    <property type="entry name" value="S4"/>
    <property type="match status" value="1"/>
</dbReference>
<dbReference type="Pfam" id="PF00849">
    <property type="entry name" value="PseudoU_synth_2"/>
    <property type="match status" value="1"/>
</dbReference>
<feature type="domain" description="RNA-binding S4" evidence="7">
    <location>
        <begin position="97"/>
        <end position="162"/>
    </location>
</feature>
<dbReference type="SUPFAM" id="SSF55120">
    <property type="entry name" value="Pseudouridine synthase"/>
    <property type="match status" value="1"/>
</dbReference>
<dbReference type="Gene3D" id="3.10.290.10">
    <property type="entry name" value="RNA-binding S4 domain"/>
    <property type="match status" value="1"/>
</dbReference>
<dbReference type="STRING" id="556325.BHE16_03560"/>
<dbReference type="PANTHER" id="PTHR47683:SF2">
    <property type="entry name" value="RNA-BINDING S4 DOMAIN-CONTAINING PROTEIN"/>
    <property type="match status" value="1"/>
</dbReference>
<gene>
    <name evidence="8" type="ORF">BHE16_03560</name>
    <name evidence="9" type="ORF">HD598_000402</name>
</gene>
<dbReference type="FunFam" id="3.10.290.10:FF:000003">
    <property type="entry name" value="Pseudouridine synthase"/>
    <property type="match status" value="1"/>
</dbReference>
<keyword evidence="4" id="KW-0694">RNA-binding</keyword>
<dbReference type="InterPro" id="IPR020094">
    <property type="entry name" value="TruA/RsuA/RluB/E/F_N"/>
</dbReference>
<comment type="catalytic activity">
    <reaction evidence="1">
        <text>a uridine in RNA = a pseudouridine in RNA</text>
        <dbReference type="Rhea" id="RHEA:48348"/>
        <dbReference type="Rhea" id="RHEA-COMP:12068"/>
        <dbReference type="Rhea" id="RHEA-COMP:12069"/>
        <dbReference type="ChEBI" id="CHEBI:65314"/>
        <dbReference type="ChEBI" id="CHEBI:65315"/>
    </reaction>
</comment>
<protein>
    <recommendedName>
        <fullName evidence="5">Pseudouridine synthase</fullName>
        <ecNumber evidence="5">5.4.99.-</ecNumber>
    </recommendedName>
</protein>
<proteinExistence type="inferred from homology"/>
<dbReference type="CDD" id="cd00165">
    <property type="entry name" value="S4"/>
    <property type="match status" value="1"/>
</dbReference>
<dbReference type="GO" id="GO:0003723">
    <property type="term" value="F:RNA binding"/>
    <property type="evidence" value="ECO:0007669"/>
    <property type="project" value="UniProtKB-KW"/>
</dbReference>
<keyword evidence="10" id="KW-1185">Reference proteome</keyword>
<dbReference type="GO" id="GO:0000455">
    <property type="term" value="P:enzyme-directed rRNA pseudouridine synthesis"/>
    <property type="evidence" value="ECO:0007669"/>
    <property type="project" value="UniProtKB-ARBA"/>
</dbReference>
<dbReference type="KEGG" id="nae:BHE16_03560"/>
<dbReference type="Pfam" id="PF01479">
    <property type="entry name" value="S4"/>
    <property type="match status" value="1"/>
</dbReference>
<name>A0A1L2ZMJ8_9MICC</name>
<dbReference type="RefSeq" id="WP_071893728.1">
    <property type="nucleotide sequence ID" value="NZ_BAAARH010000018.1"/>
</dbReference>
<dbReference type="InterPro" id="IPR042092">
    <property type="entry name" value="PsdUridine_s_RsuA/RluB/E/F_cat"/>
</dbReference>
<evidence type="ECO:0000313" key="10">
    <source>
        <dbReference type="Proteomes" id="UP000183530"/>
    </source>
</evidence>
<evidence type="ECO:0000256" key="2">
    <source>
        <dbReference type="ARBA" id="ARBA00008348"/>
    </source>
</evidence>
<dbReference type="GO" id="GO:0120159">
    <property type="term" value="F:rRNA pseudouridine synthase activity"/>
    <property type="evidence" value="ECO:0007669"/>
    <property type="project" value="UniProtKB-ARBA"/>
</dbReference>
<dbReference type="Gene3D" id="3.30.70.580">
    <property type="entry name" value="Pseudouridine synthase I, catalytic domain, N-terminal subdomain"/>
    <property type="match status" value="1"/>
</dbReference>
<evidence type="ECO:0000259" key="7">
    <source>
        <dbReference type="SMART" id="SM00363"/>
    </source>
</evidence>
<dbReference type="InterPro" id="IPR036986">
    <property type="entry name" value="S4_RNA-bd_sf"/>
</dbReference>
<dbReference type="InterPro" id="IPR000748">
    <property type="entry name" value="PsdUridine_synth_RsuA/RluB/E/F"/>
</dbReference>
<keyword evidence="3 5" id="KW-0413">Isomerase</keyword>
<dbReference type="SMART" id="SM00363">
    <property type="entry name" value="S4"/>
    <property type="match status" value="1"/>
</dbReference>
<evidence type="ECO:0000256" key="4">
    <source>
        <dbReference type="PROSITE-ProRule" id="PRU00182"/>
    </source>
</evidence>
<feature type="region of interest" description="Disordered" evidence="6">
    <location>
        <begin position="1"/>
        <end position="93"/>
    </location>
</feature>
<dbReference type="InterPro" id="IPR020103">
    <property type="entry name" value="PsdUridine_synth_cat_dom_sf"/>
</dbReference>
<dbReference type="EC" id="5.4.99.-" evidence="5"/>
<dbReference type="InterPro" id="IPR002942">
    <property type="entry name" value="S4_RNA-bd"/>
</dbReference>
<feature type="compositionally biased region" description="Gly residues" evidence="6">
    <location>
        <begin position="13"/>
        <end position="40"/>
    </location>
</feature>
<dbReference type="PROSITE" id="PS01149">
    <property type="entry name" value="PSI_RSU"/>
    <property type="match status" value="1"/>
</dbReference>
<dbReference type="Proteomes" id="UP000183530">
    <property type="component" value="Chromosome"/>
</dbReference>
<dbReference type="AlphaFoldDB" id="A0A1L2ZMJ8"/>
<dbReference type="SUPFAM" id="SSF55174">
    <property type="entry name" value="Alpha-L RNA-binding motif"/>
    <property type="match status" value="1"/>
</dbReference>
<dbReference type="Gene3D" id="3.30.70.1560">
    <property type="entry name" value="Alpha-L RNA-binding motif"/>
    <property type="match status" value="1"/>
</dbReference>
<accession>A0A1L2ZMJ8</accession>
<evidence type="ECO:0000256" key="6">
    <source>
        <dbReference type="SAM" id="MobiDB-lite"/>
    </source>
</evidence>
<evidence type="ECO:0000313" key="9">
    <source>
        <dbReference type="EMBL" id="MBB5511715.1"/>
    </source>
</evidence>
<comment type="similarity">
    <text evidence="2 5">Belongs to the pseudouridine synthase RsuA family.</text>
</comment>
<feature type="compositionally biased region" description="Polar residues" evidence="6">
    <location>
        <begin position="1"/>
        <end position="10"/>
    </location>
</feature>
<dbReference type="CDD" id="cd02870">
    <property type="entry name" value="PseudoU_synth_RsuA_like"/>
    <property type="match status" value="1"/>
</dbReference>
<dbReference type="EMBL" id="JACHDR010000001">
    <property type="protein sequence ID" value="MBB5511715.1"/>
    <property type="molecule type" value="Genomic_DNA"/>
</dbReference>
<dbReference type="PANTHER" id="PTHR47683">
    <property type="entry name" value="PSEUDOURIDINE SYNTHASE FAMILY PROTEIN-RELATED"/>
    <property type="match status" value="1"/>
</dbReference>
<evidence type="ECO:0000256" key="5">
    <source>
        <dbReference type="RuleBase" id="RU003887"/>
    </source>
</evidence>
<dbReference type="NCBIfam" id="TIGR00093">
    <property type="entry name" value="pseudouridine synthase"/>
    <property type="match status" value="1"/>
</dbReference>
<organism evidence="8 10">
    <name type="scientific">Neomicrococcus aestuarii</name>
    <dbReference type="NCBI Taxonomy" id="556325"/>
    <lineage>
        <taxon>Bacteria</taxon>
        <taxon>Bacillati</taxon>
        <taxon>Actinomycetota</taxon>
        <taxon>Actinomycetes</taxon>
        <taxon>Micrococcales</taxon>
        <taxon>Micrococcaceae</taxon>
        <taxon>Neomicrococcus</taxon>
    </lineage>
</organism>
<evidence type="ECO:0000256" key="3">
    <source>
        <dbReference type="ARBA" id="ARBA00023235"/>
    </source>
</evidence>
<dbReference type="OrthoDB" id="9807213at2"/>